<keyword evidence="4" id="KW-0812">Transmembrane</keyword>
<dbReference type="PANTHER" id="PTHR48060:SF21">
    <property type="entry name" value="L DOMAIN-LIKE PROTEIN"/>
    <property type="match status" value="1"/>
</dbReference>
<dbReference type="Proteomes" id="UP000245207">
    <property type="component" value="Unassembled WGS sequence"/>
</dbReference>
<keyword evidence="2" id="KW-0732">Signal</keyword>
<reference evidence="6 7" key="1">
    <citation type="journal article" date="2018" name="Mol. Plant">
        <title>The genome of Artemisia annua provides insight into the evolution of Asteraceae family and artemisinin biosynthesis.</title>
        <authorList>
            <person name="Shen Q."/>
            <person name="Zhang L."/>
            <person name="Liao Z."/>
            <person name="Wang S."/>
            <person name="Yan T."/>
            <person name="Shi P."/>
            <person name="Liu M."/>
            <person name="Fu X."/>
            <person name="Pan Q."/>
            <person name="Wang Y."/>
            <person name="Lv Z."/>
            <person name="Lu X."/>
            <person name="Zhang F."/>
            <person name="Jiang W."/>
            <person name="Ma Y."/>
            <person name="Chen M."/>
            <person name="Hao X."/>
            <person name="Li L."/>
            <person name="Tang Y."/>
            <person name="Lv G."/>
            <person name="Zhou Y."/>
            <person name="Sun X."/>
            <person name="Brodelius P.E."/>
            <person name="Rose J.K.C."/>
            <person name="Tang K."/>
        </authorList>
    </citation>
    <scope>NUCLEOTIDE SEQUENCE [LARGE SCALE GENOMIC DNA]</scope>
    <source>
        <strain evidence="7">cv. Huhao1</strain>
        <tissue evidence="6">Leaf</tissue>
    </source>
</reference>
<evidence type="ECO:0000256" key="1">
    <source>
        <dbReference type="ARBA" id="ARBA00022614"/>
    </source>
</evidence>
<gene>
    <name evidence="6" type="ORF">CTI12_AA088330</name>
</gene>
<evidence type="ECO:0000259" key="5">
    <source>
        <dbReference type="Pfam" id="PF08263"/>
    </source>
</evidence>
<dbReference type="EMBL" id="PKPP01000518">
    <property type="protein sequence ID" value="PWA91785.1"/>
    <property type="molecule type" value="Genomic_DNA"/>
</dbReference>
<protein>
    <submittedName>
        <fullName evidence="6">Protein kinase-like domain-containing protein</fullName>
    </submittedName>
</protein>
<dbReference type="InterPro" id="IPR032675">
    <property type="entry name" value="LRR_dom_sf"/>
</dbReference>
<evidence type="ECO:0000313" key="6">
    <source>
        <dbReference type="EMBL" id="PWA91785.1"/>
    </source>
</evidence>
<evidence type="ECO:0000313" key="7">
    <source>
        <dbReference type="Proteomes" id="UP000245207"/>
    </source>
</evidence>
<feature type="transmembrane region" description="Helical" evidence="4">
    <location>
        <begin position="31"/>
        <end position="47"/>
    </location>
</feature>
<dbReference type="AlphaFoldDB" id="A0A2U1Q1D3"/>
<dbReference type="GO" id="GO:0016301">
    <property type="term" value="F:kinase activity"/>
    <property type="evidence" value="ECO:0007669"/>
    <property type="project" value="UniProtKB-KW"/>
</dbReference>
<keyword evidence="6" id="KW-0808">Transferase</keyword>
<name>A0A2U1Q1D3_ARTAN</name>
<dbReference type="Gene3D" id="3.80.10.10">
    <property type="entry name" value="Ribonuclease Inhibitor"/>
    <property type="match status" value="1"/>
</dbReference>
<feature type="domain" description="Leucine-rich repeat-containing N-terminal plant-type" evidence="5">
    <location>
        <begin position="57"/>
        <end position="95"/>
    </location>
</feature>
<keyword evidence="7" id="KW-1185">Reference proteome</keyword>
<evidence type="ECO:0000256" key="4">
    <source>
        <dbReference type="SAM" id="Phobius"/>
    </source>
</evidence>
<dbReference type="Pfam" id="PF08263">
    <property type="entry name" value="LRRNT_2"/>
    <property type="match status" value="1"/>
</dbReference>
<accession>A0A2U1Q1D3</accession>
<dbReference type="InterPro" id="IPR013210">
    <property type="entry name" value="LRR_N_plant-typ"/>
</dbReference>
<keyword evidence="6" id="KW-0418">Kinase</keyword>
<comment type="caution">
    <text evidence="6">The sequence shown here is derived from an EMBL/GenBank/DDBJ whole genome shotgun (WGS) entry which is preliminary data.</text>
</comment>
<keyword evidence="1" id="KW-0433">Leucine-rich repeat</keyword>
<proteinExistence type="predicted"/>
<dbReference type="OrthoDB" id="1935138at2759"/>
<sequence>MFLVNFNSNILEPINTKDILFHHLFVNQMKGFYIVLLLFCVSSLSIAREIPQLHKTSEASALLKWKDSLDKQSQLILSSWIGSNPCQDWRGIGCNNASVNVKSVVTRIQLQSLSLTGTLNVFKHSRGNELRPILLKLDLG</sequence>
<keyword evidence="3" id="KW-0677">Repeat</keyword>
<evidence type="ECO:0000256" key="3">
    <source>
        <dbReference type="ARBA" id="ARBA00022737"/>
    </source>
</evidence>
<evidence type="ECO:0000256" key="2">
    <source>
        <dbReference type="ARBA" id="ARBA00022729"/>
    </source>
</evidence>
<keyword evidence="4" id="KW-1133">Transmembrane helix</keyword>
<keyword evidence="4" id="KW-0472">Membrane</keyword>
<organism evidence="6 7">
    <name type="scientific">Artemisia annua</name>
    <name type="common">Sweet wormwood</name>
    <dbReference type="NCBI Taxonomy" id="35608"/>
    <lineage>
        <taxon>Eukaryota</taxon>
        <taxon>Viridiplantae</taxon>
        <taxon>Streptophyta</taxon>
        <taxon>Embryophyta</taxon>
        <taxon>Tracheophyta</taxon>
        <taxon>Spermatophyta</taxon>
        <taxon>Magnoliopsida</taxon>
        <taxon>eudicotyledons</taxon>
        <taxon>Gunneridae</taxon>
        <taxon>Pentapetalae</taxon>
        <taxon>asterids</taxon>
        <taxon>campanulids</taxon>
        <taxon>Asterales</taxon>
        <taxon>Asteraceae</taxon>
        <taxon>Asteroideae</taxon>
        <taxon>Anthemideae</taxon>
        <taxon>Artemisiinae</taxon>
        <taxon>Artemisia</taxon>
    </lineage>
</organism>
<dbReference type="PANTHER" id="PTHR48060">
    <property type="entry name" value="DNA DAMAGE-REPAIR/TOLERATION PROTEIN DRT100"/>
    <property type="match status" value="1"/>
</dbReference>
<dbReference type="InterPro" id="IPR053211">
    <property type="entry name" value="DNA_repair-toleration"/>
</dbReference>